<dbReference type="Pfam" id="PF02885">
    <property type="entry name" value="Glycos_trans_3N"/>
    <property type="match status" value="1"/>
</dbReference>
<dbReference type="GO" id="GO:0000287">
    <property type="term" value="F:magnesium ion binding"/>
    <property type="evidence" value="ECO:0007669"/>
    <property type="project" value="UniProtKB-UniRule"/>
</dbReference>
<comment type="caution">
    <text evidence="12">The sequence shown here is derived from an EMBL/GenBank/DDBJ whole genome shotgun (WGS) entry which is preliminary data.</text>
</comment>
<dbReference type="SUPFAM" id="SSF47648">
    <property type="entry name" value="Nucleoside phosphorylase/phosphoribosyltransferase N-terminal domain"/>
    <property type="match status" value="1"/>
</dbReference>
<dbReference type="EMBL" id="NRSJ01000015">
    <property type="protein sequence ID" value="MBK1704880.1"/>
    <property type="molecule type" value="Genomic_DNA"/>
</dbReference>
<feature type="binding site" evidence="9">
    <location>
        <position position="228"/>
    </location>
    <ligand>
        <name>Mg(2+)</name>
        <dbReference type="ChEBI" id="CHEBI:18420"/>
        <label>1</label>
    </ligand>
</feature>
<dbReference type="InterPro" id="IPR017459">
    <property type="entry name" value="Glycosyl_Trfase_fam3_N_dom"/>
</dbReference>
<dbReference type="PANTHER" id="PTHR43285:SF2">
    <property type="entry name" value="ANTHRANILATE PHOSPHORIBOSYLTRANSFERASE"/>
    <property type="match status" value="1"/>
</dbReference>
<protein>
    <recommendedName>
        <fullName evidence="9">Anthranilate phosphoribosyltransferase</fullName>
        <ecNumber evidence="9">2.4.2.18</ecNumber>
    </recommendedName>
</protein>
<dbReference type="GO" id="GO:0004048">
    <property type="term" value="F:anthranilate phosphoribosyltransferase activity"/>
    <property type="evidence" value="ECO:0007669"/>
    <property type="project" value="UniProtKB-UniRule"/>
</dbReference>
<dbReference type="Pfam" id="PF00591">
    <property type="entry name" value="Glycos_transf_3"/>
    <property type="match status" value="1"/>
</dbReference>
<evidence type="ECO:0000256" key="4">
    <source>
        <dbReference type="ARBA" id="ARBA00022679"/>
    </source>
</evidence>
<evidence type="ECO:0000256" key="7">
    <source>
        <dbReference type="ARBA" id="ARBA00052328"/>
    </source>
</evidence>
<dbReference type="Gene3D" id="3.40.1030.10">
    <property type="entry name" value="Nucleoside phosphorylase/phosphoribosyltransferase catalytic domain"/>
    <property type="match status" value="1"/>
</dbReference>
<evidence type="ECO:0000259" key="11">
    <source>
        <dbReference type="Pfam" id="PF02885"/>
    </source>
</evidence>
<evidence type="ECO:0000259" key="10">
    <source>
        <dbReference type="Pfam" id="PF00591"/>
    </source>
</evidence>
<feature type="binding site" evidence="9">
    <location>
        <begin position="92"/>
        <end position="95"/>
    </location>
    <ligand>
        <name>5-phospho-alpha-D-ribose 1-diphosphate</name>
        <dbReference type="ChEBI" id="CHEBI:58017"/>
    </ligand>
</feature>
<evidence type="ECO:0000256" key="6">
    <source>
        <dbReference type="ARBA" id="ARBA00023141"/>
    </source>
</evidence>
<keyword evidence="13" id="KW-1185">Reference proteome</keyword>
<evidence type="ECO:0000256" key="5">
    <source>
        <dbReference type="ARBA" id="ARBA00022822"/>
    </source>
</evidence>
<feature type="binding site" evidence="9">
    <location>
        <position position="122"/>
    </location>
    <ligand>
        <name>5-phospho-alpha-D-ribose 1-diphosphate</name>
        <dbReference type="ChEBI" id="CHEBI:58017"/>
    </ligand>
</feature>
<comment type="subunit">
    <text evidence="9">Homodimer.</text>
</comment>
<feature type="binding site" evidence="9">
    <location>
        <position position="113"/>
    </location>
    <ligand>
        <name>anthranilate</name>
        <dbReference type="ChEBI" id="CHEBI:16567"/>
        <label>1</label>
    </ligand>
</feature>
<proteinExistence type="inferred from homology"/>
<accession>A0AAJ0U413</accession>
<evidence type="ECO:0000313" key="13">
    <source>
        <dbReference type="Proteomes" id="UP001296776"/>
    </source>
</evidence>
<comment type="similarity">
    <text evidence="8">In the C-terminal section; belongs to the anthranilate phosphoribosyltransferase family.</text>
</comment>
<feature type="domain" description="Glycosyl transferase family 3 N-terminal" evidence="11">
    <location>
        <begin position="4"/>
        <end position="65"/>
    </location>
</feature>
<dbReference type="NCBIfam" id="TIGR01245">
    <property type="entry name" value="trpD"/>
    <property type="match status" value="1"/>
</dbReference>
<dbReference type="AlphaFoldDB" id="A0AAJ0U413"/>
<dbReference type="GO" id="GO:0000162">
    <property type="term" value="P:L-tryptophan biosynthetic process"/>
    <property type="evidence" value="ECO:0007669"/>
    <property type="project" value="UniProtKB-UniRule"/>
</dbReference>
<comment type="similarity">
    <text evidence="9">Belongs to the anthranilate phosphoribosyltransferase family.</text>
</comment>
<evidence type="ECO:0000256" key="2">
    <source>
        <dbReference type="ARBA" id="ARBA00022605"/>
    </source>
</evidence>
<reference evidence="12" key="2">
    <citation type="journal article" date="2020" name="Microorganisms">
        <title>Osmotic Adaptation and Compatible Solute Biosynthesis of Phototrophic Bacteria as Revealed from Genome Analyses.</title>
        <authorList>
            <person name="Imhoff J.F."/>
            <person name="Rahn T."/>
            <person name="Kunzel S."/>
            <person name="Keller A."/>
            <person name="Neulinger S.C."/>
        </authorList>
    </citation>
    <scope>NUCLEOTIDE SEQUENCE</scope>
    <source>
        <strain evidence="12">DSM 11080</strain>
    </source>
</reference>
<evidence type="ECO:0000256" key="8">
    <source>
        <dbReference type="ARBA" id="ARBA00061188"/>
    </source>
</evidence>
<comment type="pathway">
    <text evidence="1 9">Amino-acid biosynthesis; L-tryptophan biosynthesis; L-tryptophan from chorismate: step 2/5.</text>
</comment>
<keyword evidence="3 9" id="KW-0328">Glycosyltransferase</keyword>
<keyword evidence="4 9" id="KW-0808">Transferase</keyword>
<keyword evidence="9" id="KW-0460">Magnesium</keyword>
<feature type="binding site" evidence="9">
    <location>
        <position position="82"/>
    </location>
    <ligand>
        <name>anthranilate</name>
        <dbReference type="ChEBI" id="CHEBI:16567"/>
        <label>1</label>
    </ligand>
</feature>
<dbReference type="InterPro" id="IPR000312">
    <property type="entry name" value="Glycosyl_Trfase_fam3"/>
</dbReference>
<feature type="binding site" evidence="9">
    <location>
        <position position="227"/>
    </location>
    <ligand>
        <name>Mg(2+)</name>
        <dbReference type="ChEBI" id="CHEBI:18420"/>
        <label>2</label>
    </ligand>
</feature>
<evidence type="ECO:0000256" key="3">
    <source>
        <dbReference type="ARBA" id="ARBA00022676"/>
    </source>
</evidence>
<dbReference type="Gene3D" id="1.20.970.10">
    <property type="entry name" value="Transferase, Pyrimidine Nucleoside Phosphorylase, Chain C"/>
    <property type="match status" value="1"/>
</dbReference>
<comment type="caution">
    <text evidence="9">Lacks conserved residue(s) required for the propagation of feature annotation.</text>
</comment>
<keyword evidence="6 9" id="KW-0057">Aromatic amino acid biosynthesis</keyword>
<dbReference type="FunFam" id="3.40.1030.10:FF:000002">
    <property type="entry name" value="Anthranilate phosphoribosyltransferase"/>
    <property type="match status" value="1"/>
</dbReference>
<feature type="binding site" evidence="9">
    <location>
        <begin position="110"/>
        <end position="118"/>
    </location>
    <ligand>
        <name>5-phospho-alpha-D-ribose 1-diphosphate</name>
        <dbReference type="ChEBI" id="CHEBI:58017"/>
    </ligand>
</feature>
<feature type="binding site" evidence="9">
    <location>
        <position position="94"/>
    </location>
    <ligand>
        <name>Mg(2+)</name>
        <dbReference type="ChEBI" id="CHEBI:18420"/>
        <label>1</label>
    </ligand>
</feature>
<feature type="binding site" evidence="9">
    <location>
        <position position="90"/>
    </location>
    <ligand>
        <name>5-phospho-alpha-D-ribose 1-diphosphate</name>
        <dbReference type="ChEBI" id="CHEBI:58017"/>
    </ligand>
</feature>
<organism evidence="12 13">
    <name type="scientific">Halochromatium glycolicum</name>
    <dbReference type="NCBI Taxonomy" id="85075"/>
    <lineage>
        <taxon>Bacteria</taxon>
        <taxon>Pseudomonadati</taxon>
        <taxon>Pseudomonadota</taxon>
        <taxon>Gammaproteobacteria</taxon>
        <taxon>Chromatiales</taxon>
        <taxon>Chromatiaceae</taxon>
        <taxon>Halochromatium</taxon>
    </lineage>
</organism>
<comment type="cofactor">
    <cofactor evidence="9">
        <name>Mg(2+)</name>
        <dbReference type="ChEBI" id="CHEBI:18420"/>
    </cofactor>
    <text evidence="9">Binds 2 magnesium ions per monomer.</text>
</comment>
<name>A0AAJ0U413_9GAMM</name>
<dbReference type="GO" id="GO:0005829">
    <property type="term" value="C:cytosol"/>
    <property type="evidence" value="ECO:0007669"/>
    <property type="project" value="TreeGrafter"/>
</dbReference>
<gene>
    <name evidence="9 12" type="primary">trpD</name>
    <name evidence="12" type="ORF">CKO40_10095</name>
</gene>
<dbReference type="InterPro" id="IPR005940">
    <property type="entry name" value="Anthranilate_Pribosyl_Tfrase"/>
</dbReference>
<reference evidence="12" key="1">
    <citation type="submission" date="2017-08" db="EMBL/GenBank/DDBJ databases">
        <authorList>
            <person name="Imhoff J.F."/>
            <person name="Rahn T."/>
            <person name="Kuenzel S."/>
            <person name="Neulinger S.C."/>
        </authorList>
    </citation>
    <scope>NUCLEOTIDE SEQUENCE</scope>
    <source>
        <strain evidence="12">DSM 11080</strain>
    </source>
</reference>
<feature type="binding site" evidence="9">
    <location>
        <position position="82"/>
    </location>
    <ligand>
        <name>5-phospho-alpha-D-ribose 1-diphosphate</name>
        <dbReference type="ChEBI" id="CHEBI:58017"/>
    </ligand>
</feature>
<dbReference type="EC" id="2.4.2.18" evidence="9"/>
<feature type="binding site" evidence="9">
    <location>
        <position position="168"/>
    </location>
    <ligand>
        <name>anthranilate</name>
        <dbReference type="ChEBI" id="CHEBI:16567"/>
        <label>2</label>
    </ligand>
</feature>
<dbReference type="RefSeq" id="WP_200346107.1">
    <property type="nucleotide sequence ID" value="NZ_NRSJ01000015.1"/>
</dbReference>
<evidence type="ECO:0000313" key="12">
    <source>
        <dbReference type="EMBL" id="MBK1704880.1"/>
    </source>
</evidence>
<feature type="binding site" evidence="9">
    <location>
        <begin position="85"/>
        <end position="86"/>
    </location>
    <ligand>
        <name>5-phospho-alpha-D-ribose 1-diphosphate</name>
        <dbReference type="ChEBI" id="CHEBI:58017"/>
    </ligand>
</feature>
<dbReference type="InterPro" id="IPR035902">
    <property type="entry name" value="Nuc_phospho_transferase"/>
</dbReference>
<evidence type="ECO:0000256" key="9">
    <source>
        <dbReference type="HAMAP-Rule" id="MF_00211"/>
    </source>
</evidence>
<dbReference type="InterPro" id="IPR036320">
    <property type="entry name" value="Glycosyl_Trfase_fam3_N_dom_sf"/>
</dbReference>
<keyword evidence="5 9" id="KW-0822">Tryptophan biosynthesis</keyword>
<comment type="catalytic activity">
    <reaction evidence="7 9">
        <text>N-(5-phospho-beta-D-ribosyl)anthranilate + diphosphate = 5-phospho-alpha-D-ribose 1-diphosphate + anthranilate</text>
        <dbReference type="Rhea" id="RHEA:11768"/>
        <dbReference type="ChEBI" id="CHEBI:16567"/>
        <dbReference type="ChEBI" id="CHEBI:18277"/>
        <dbReference type="ChEBI" id="CHEBI:33019"/>
        <dbReference type="ChEBI" id="CHEBI:58017"/>
        <dbReference type="EC" id="2.4.2.18"/>
    </reaction>
</comment>
<comment type="function">
    <text evidence="9">Catalyzes the transfer of the phosphoribosyl group of 5-phosphorylribose-1-pyrophosphate (PRPP) to anthranilate to yield N-(5'-phosphoribosyl)-anthranilate (PRA).</text>
</comment>
<keyword evidence="2 9" id="KW-0028">Amino-acid biosynthesis</keyword>
<sequence>MPIKQVIAQLVDGSDLDDATMTAAMDAIMTGQASDAQVAGFLIALRLKGETVTEIAAAAQVMRSLATGVDLGTLPHTVDIVGTGGDASGTFNVSTTSIFVAAAAGCHVAKHGNRSVSSKSGAADVLEAAGLRLDLGPEQVARCVREIGVGFMFAPAHHGAMKHAIAPRRELGVRTLFNVLGPLTNPAGVTRQVLGVFSEHLLEPLAETLQRLGSEHVLVVHAHDGLDEISIAERTEVAELKQGVITRYSIGPEDFGLARSPLDSIRVDGPDQSLRLLESVLADHPSPARDIVVLNAGAAIYAADLADSLPEAVRVADRMITTGDARKRFDRLIALAKTL</sequence>
<dbReference type="Proteomes" id="UP001296776">
    <property type="component" value="Unassembled WGS sequence"/>
</dbReference>
<keyword evidence="9" id="KW-0479">Metal-binding</keyword>
<dbReference type="PANTHER" id="PTHR43285">
    <property type="entry name" value="ANTHRANILATE PHOSPHORIBOSYLTRANSFERASE"/>
    <property type="match status" value="1"/>
</dbReference>
<dbReference type="HAMAP" id="MF_00211">
    <property type="entry name" value="TrpD"/>
    <property type="match status" value="1"/>
</dbReference>
<dbReference type="SUPFAM" id="SSF52418">
    <property type="entry name" value="Nucleoside phosphorylase/phosphoribosyltransferase catalytic domain"/>
    <property type="match status" value="1"/>
</dbReference>
<evidence type="ECO:0000256" key="1">
    <source>
        <dbReference type="ARBA" id="ARBA00004907"/>
    </source>
</evidence>
<feature type="binding site" evidence="9">
    <location>
        <position position="228"/>
    </location>
    <ligand>
        <name>Mg(2+)</name>
        <dbReference type="ChEBI" id="CHEBI:18420"/>
        <label>2</label>
    </ligand>
</feature>
<feature type="domain" description="Glycosyl transferase family 3" evidence="10">
    <location>
        <begin position="75"/>
        <end position="325"/>
    </location>
</feature>